<dbReference type="AlphaFoldDB" id="A0A174E3J6"/>
<dbReference type="RefSeq" id="WP_027098723.1">
    <property type="nucleotide sequence ID" value="NZ_CAXSZC010000005.1"/>
</dbReference>
<dbReference type="Gene3D" id="3.50.50.60">
    <property type="entry name" value="FAD/NAD(P)-binding domain"/>
    <property type="match status" value="1"/>
</dbReference>
<dbReference type="Gene3D" id="3.90.1010.20">
    <property type="match status" value="1"/>
</dbReference>
<dbReference type="PANTHER" id="PTHR43400:SF10">
    <property type="entry name" value="3-OXOSTEROID 1-DEHYDROGENASE"/>
    <property type="match status" value="1"/>
</dbReference>
<keyword evidence="10" id="KW-0732">Signal</keyword>
<evidence type="ECO:0000256" key="8">
    <source>
        <dbReference type="ARBA" id="ARBA00049922"/>
    </source>
</evidence>
<reference evidence="12 13" key="1">
    <citation type="submission" date="2016-06" db="EMBL/GenBank/DDBJ databases">
        <authorList>
            <person name="Kjaerup R.B."/>
            <person name="Dalgaard T.S."/>
            <person name="Juul-Madsen H.R."/>
        </authorList>
    </citation>
    <scope>NUCLEOTIDE SEQUENCE [LARGE SCALE GENOMIC DNA]</scope>
    <source>
        <strain evidence="12 13">373-A1</strain>
    </source>
</reference>
<proteinExistence type="predicted"/>
<protein>
    <recommendedName>
        <fullName evidence="4">Urocanate reductase</fullName>
        <ecNumber evidence="3">1.3.99.33</ecNumber>
    </recommendedName>
</protein>
<keyword evidence="6" id="KW-0274">FAD</keyword>
<dbReference type="InterPro" id="IPR036188">
    <property type="entry name" value="FAD/NAD-bd_sf"/>
</dbReference>
<gene>
    <name evidence="12" type="ORF">CP373A1_07435</name>
</gene>
<dbReference type="EC" id="1.3.99.33" evidence="3"/>
<dbReference type="InterPro" id="IPR027477">
    <property type="entry name" value="Succ_DH/fumarate_Rdtase_cat_sf"/>
</dbReference>
<dbReference type="SMART" id="SM00900">
    <property type="entry name" value="FMN_bind"/>
    <property type="match status" value="1"/>
</dbReference>
<dbReference type="PANTHER" id="PTHR43400">
    <property type="entry name" value="FUMARATE REDUCTASE"/>
    <property type="match status" value="1"/>
</dbReference>
<feature type="chain" id="PRO_5038500647" description="Urocanate reductase" evidence="10">
    <location>
        <begin position="23"/>
        <end position="592"/>
    </location>
</feature>
<dbReference type="GO" id="GO:0033765">
    <property type="term" value="F:steroid dehydrogenase activity, acting on the CH-CH group of donors"/>
    <property type="evidence" value="ECO:0007669"/>
    <property type="project" value="UniProtKB-ARBA"/>
</dbReference>
<comment type="cofactor">
    <cofactor evidence="2">
        <name>FAD</name>
        <dbReference type="ChEBI" id="CHEBI:57692"/>
    </cofactor>
</comment>
<evidence type="ECO:0000256" key="4">
    <source>
        <dbReference type="ARBA" id="ARBA00015872"/>
    </source>
</evidence>
<evidence type="ECO:0000256" key="1">
    <source>
        <dbReference type="ARBA" id="ARBA00001917"/>
    </source>
</evidence>
<dbReference type="GO" id="GO:0016020">
    <property type="term" value="C:membrane"/>
    <property type="evidence" value="ECO:0007669"/>
    <property type="project" value="InterPro"/>
</dbReference>
<evidence type="ECO:0000313" key="13">
    <source>
        <dbReference type="Proteomes" id="UP000092714"/>
    </source>
</evidence>
<dbReference type="InterPro" id="IPR007329">
    <property type="entry name" value="FMN-bd"/>
</dbReference>
<dbReference type="PROSITE" id="PS51257">
    <property type="entry name" value="PROKAR_LIPOPROTEIN"/>
    <property type="match status" value="1"/>
</dbReference>
<name>A0A174E3J6_9CLOT</name>
<evidence type="ECO:0000313" key="12">
    <source>
        <dbReference type="EMBL" id="OBY10984.1"/>
    </source>
</evidence>
<evidence type="ECO:0000256" key="3">
    <source>
        <dbReference type="ARBA" id="ARBA00013137"/>
    </source>
</evidence>
<evidence type="ECO:0000256" key="2">
    <source>
        <dbReference type="ARBA" id="ARBA00001974"/>
    </source>
</evidence>
<keyword evidence="5" id="KW-0285">Flavoprotein</keyword>
<dbReference type="InterPro" id="IPR050315">
    <property type="entry name" value="FAD-oxidoreductase_2"/>
</dbReference>
<keyword evidence="7" id="KW-0560">Oxidoreductase</keyword>
<evidence type="ECO:0000256" key="5">
    <source>
        <dbReference type="ARBA" id="ARBA00022630"/>
    </source>
</evidence>
<comment type="catalytic activity">
    <reaction evidence="8">
        <text>dihydrourocanate + A = urocanate + AH2</text>
        <dbReference type="Rhea" id="RHEA:36059"/>
        <dbReference type="ChEBI" id="CHEBI:13193"/>
        <dbReference type="ChEBI" id="CHEBI:17499"/>
        <dbReference type="ChEBI" id="CHEBI:27247"/>
        <dbReference type="ChEBI" id="CHEBI:72991"/>
        <dbReference type="EC" id="1.3.99.33"/>
    </reaction>
</comment>
<comment type="cofactor">
    <cofactor evidence="1">
        <name>FMN</name>
        <dbReference type="ChEBI" id="CHEBI:58210"/>
    </cofactor>
</comment>
<dbReference type="GeneID" id="42776554"/>
<evidence type="ECO:0000256" key="6">
    <source>
        <dbReference type="ARBA" id="ARBA00022827"/>
    </source>
</evidence>
<dbReference type="eggNOG" id="COG1053">
    <property type="taxonomic scope" value="Bacteria"/>
</dbReference>
<dbReference type="EMBL" id="MAPZ01000017">
    <property type="protein sequence ID" value="OBY10984.1"/>
    <property type="molecule type" value="Genomic_DNA"/>
</dbReference>
<comment type="caution">
    <text evidence="12">The sequence shown here is derived from an EMBL/GenBank/DDBJ whole genome shotgun (WGS) entry which is preliminary data.</text>
</comment>
<dbReference type="Gene3D" id="3.90.700.10">
    <property type="entry name" value="Succinate dehydrogenase/fumarate reductase flavoprotein, catalytic domain"/>
    <property type="match status" value="1"/>
</dbReference>
<dbReference type="InterPro" id="IPR003953">
    <property type="entry name" value="FAD-dep_OxRdtase_2_FAD-bd"/>
</dbReference>
<dbReference type="SUPFAM" id="SSF56425">
    <property type="entry name" value="Succinate dehydrogenase/fumarate reductase flavoprotein, catalytic domain"/>
    <property type="match status" value="1"/>
</dbReference>
<dbReference type="Proteomes" id="UP000092714">
    <property type="component" value="Unassembled WGS sequence"/>
</dbReference>
<dbReference type="SUPFAM" id="SSF51905">
    <property type="entry name" value="FAD/NAD(P)-binding domain"/>
    <property type="match status" value="1"/>
</dbReference>
<organism evidence="12 13">
    <name type="scientific">Clostridium paraputrificum</name>
    <dbReference type="NCBI Taxonomy" id="29363"/>
    <lineage>
        <taxon>Bacteria</taxon>
        <taxon>Bacillati</taxon>
        <taxon>Bacillota</taxon>
        <taxon>Clostridia</taxon>
        <taxon>Eubacteriales</taxon>
        <taxon>Clostridiaceae</taxon>
        <taxon>Clostridium</taxon>
    </lineage>
</organism>
<evidence type="ECO:0000256" key="7">
    <source>
        <dbReference type="ARBA" id="ARBA00023002"/>
    </source>
</evidence>
<feature type="region of interest" description="Disordered" evidence="9">
    <location>
        <begin position="479"/>
        <end position="500"/>
    </location>
</feature>
<dbReference type="Pfam" id="PF00890">
    <property type="entry name" value="FAD_binding_2"/>
    <property type="match status" value="1"/>
</dbReference>
<evidence type="ECO:0000259" key="11">
    <source>
        <dbReference type="SMART" id="SM00900"/>
    </source>
</evidence>
<feature type="domain" description="FMN-binding" evidence="11">
    <location>
        <begin position="517"/>
        <end position="591"/>
    </location>
</feature>
<dbReference type="Pfam" id="PF04205">
    <property type="entry name" value="FMN_bind"/>
    <property type="match status" value="1"/>
</dbReference>
<dbReference type="GO" id="GO:0010181">
    <property type="term" value="F:FMN binding"/>
    <property type="evidence" value="ECO:0007669"/>
    <property type="project" value="InterPro"/>
</dbReference>
<feature type="signal peptide" evidence="10">
    <location>
        <begin position="1"/>
        <end position="22"/>
    </location>
</feature>
<dbReference type="eggNOG" id="COG3976">
    <property type="taxonomic scope" value="Bacteria"/>
</dbReference>
<keyword evidence="13" id="KW-1185">Reference proteome</keyword>
<sequence>MKKVKRIVTLALASLMSIALFAGCSADKKESLKTEEADFVVVGGGAAGLMSALELGGNGKVVLLEKMPALGGTTIRSKGYLWSVDSKINKEANVGLSGEELTKFYKDMAGEENFNDELFKKMVEVSGSTVDELVELGIPFSKTNFAGGTPNYPELQTLTVEGEGPALISAFNKLLKERNVEIRMESSAEELIIENGEVKGVVVKKGDEKYNLKSQKVILSTGGFTRNEDMMDQYNNEFINNIPFSGVGSTGDGILMAEKAGAQLIGDGVLGIWGMNEKYGYVGDIGSLVRQTAFYINKDGNRFVNEKRYYAEVHNELNKLEDKHAYGLLDSRDEKLVENLEKGVSEGLVVKANTIEELADLLKVNKDNLVGTVNKYNEAFNSGNDAEFGLKNKQMTPMLKAPFYAYDVKPTIIGTIKGVKVNDNAQVLDKDNNPIKNLYATGEMIIGNFINKAYPATGTVVATGIYSGKIAATHAKEGVTPKFESEVSNESSNNESEKVEADKTVYKDGIYEGQAKGMNDAVKVSVEVKEGKISKVEILDSKDTAGISDAAIEKLPEMIVSKNSPEVDSISGATSTSDAIKEAVTEALKQAK</sequence>
<evidence type="ECO:0000256" key="9">
    <source>
        <dbReference type="SAM" id="MobiDB-lite"/>
    </source>
</evidence>
<dbReference type="GO" id="GO:0008202">
    <property type="term" value="P:steroid metabolic process"/>
    <property type="evidence" value="ECO:0007669"/>
    <property type="project" value="UniProtKB-ARBA"/>
</dbReference>
<accession>A0A174E3J6</accession>
<evidence type="ECO:0000256" key="10">
    <source>
        <dbReference type="SAM" id="SignalP"/>
    </source>
</evidence>